<comment type="caution">
    <text evidence="2">The sequence shown here is derived from an EMBL/GenBank/DDBJ whole genome shotgun (WGS) entry which is preliminary data.</text>
</comment>
<evidence type="ECO:0000313" key="2">
    <source>
        <dbReference type="EMBL" id="GAA5176196.1"/>
    </source>
</evidence>
<gene>
    <name evidence="2" type="ORF">GCM10023321_83950</name>
</gene>
<proteinExistence type="predicted"/>
<organism evidence="2 3">
    <name type="scientific">Pseudonocardia eucalypti</name>
    <dbReference type="NCBI Taxonomy" id="648755"/>
    <lineage>
        <taxon>Bacteria</taxon>
        <taxon>Bacillati</taxon>
        <taxon>Actinomycetota</taxon>
        <taxon>Actinomycetes</taxon>
        <taxon>Pseudonocardiales</taxon>
        <taxon>Pseudonocardiaceae</taxon>
        <taxon>Pseudonocardia</taxon>
    </lineage>
</organism>
<sequence>MAPKVSVPHQPPEGSPCDLSVAVPAARCALTNAIRAGFTHPRSGCRHHRDDHAARSPPSPDSA</sequence>
<dbReference type="EMBL" id="BAABJP010000068">
    <property type="protein sequence ID" value="GAA5176196.1"/>
    <property type="molecule type" value="Genomic_DNA"/>
</dbReference>
<keyword evidence="3" id="KW-1185">Reference proteome</keyword>
<evidence type="ECO:0000256" key="1">
    <source>
        <dbReference type="SAM" id="MobiDB-lite"/>
    </source>
</evidence>
<protein>
    <submittedName>
        <fullName evidence="2">Uncharacterized protein</fullName>
    </submittedName>
</protein>
<name>A0ABP9REX1_9PSEU</name>
<evidence type="ECO:0000313" key="3">
    <source>
        <dbReference type="Proteomes" id="UP001428817"/>
    </source>
</evidence>
<dbReference type="Proteomes" id="UP001428817">
    <property type="component" value="Unassembled WGS sequence"/>
</dbReference>
<reference evidence="3" key="1">
    <citation type="journal article" date="2019" name="Int. J. Syst. Evol. Microbiol.">
        <title>The Global Catalogue of Microorganisms (GCM) 10K type strain sequencing project: providing services to taxonomists for standard genome sequencing and annotation.</title>
        <authorList>
            <consortium name="The Broad Institute Genomics Platform"/>
            <consortium name="The Broad Institute Genome Sequencing Center for Infectious Disease"/>
            <person name="Wu L."/>
            <person name="Ma J."/>
        </authorList>
    </citation>
    <scope>NUCLEOTIDE SEQUENCE [LARGE SCALE GENOMIC DNA]</scope>
    <source>
        <strain evidence="3">JCM 18303</strain>
    </source>
</reference>
<feature type="region of interest" description="Disordered" evidence="1">
    <location>
        <begin position="38"/>
        <end position="63"/>
    </location>
</feature>
<accession>A0ABP9REX1</accession>